<name>A0A0D7CNU9_9ACTN</name>
<dbReference type="Proteomes" id="UP000032458">
    <property type="component" value="Unassembled WGS sequence"/>
</dbReference>
<protein>
    <submittedName>
        <fullName evidence="1">Uncharacterized protein</fullName>
    </submittedName>
</protein>
<sequence>MTWASWTTIGIYARPGVVRTEEVGVIDGDLSVHTTWTEGQAHVAVQYTGATDWFTMAGSPVPCGSEEESRNFHQAVVEAMRDAEEARPSMKELFRQE</sequence>
<organism evidence="1 2">
    <name type="scientific">Streptomyces natalensis ATCC 27448</name>
    <dbReference type="NCBI Taxonomy" id="1240678"/>
    <lineage>
        <taxon>Bacteria</taxon>
        <taxon>Bacillati</taxon>
        <taxon>Actinomycetota</taxon>
        <taxon>Actinomycetes</taxon>
        <taxon>Kitasatosporales</taxon>
        <taxon>Streptomycetaceae</taxon>
        <taxon>Streptomyces</taxon>
    </lineage>
</organism>
<proteinExistence type="predicted"/>
<gene>
    <name evidence="1" type="ORF">SNA_15835</name>
</gene>
<comment type="caution">
    <text evidence="1">The sequence shown here is derived from an EMBL/GenBank/DDBJ whole genome shotgun (WGS) entry which is preliminary data.</text>
</comment>
<dbReference type="RefSeq" id="WP_037794107.1">
    <property type="nucleotide sequence ID" value="NZ_JRKI01000025.1"/>
</dbReference>
<reference evidence="1 2" key="1">
    <citation type="submission" date="2014-09" db="EMBL/GenBank/DDBJ databases">
        <title>Draft genome sequence of Streptomyces natalensis ATCC 27448, producer of the antifungal pimaricin.</title>
        <authorList>
            <person name="Mendes M.V."/>
            <person name="Beites T."/>
            <person name="Pires S."/>
            <person name="Santos C.L."/>
            <person name="Moradas-Ferreira P."/>
        </authorList>
    </citation>
    <scope>NUCLEOTIDE SEQUENCE [LARGE SCALE GENOMIC DNA]</scope>
    <source>
        <strain evidence="1 2">ATCC 27448</strain>
    </source>
</reference>
<accession>A0A0D7CNU9</accession>
<dbReference type="EMBL" id="JRKI01000025">
    <property type="protein sequence ID" value="KIZ17097.1"/>
    <property type="molecule type" value="Genomic_DNA"/>
</dbReference>
<dbReference type="AlphaFoldDB" id="A0A0D7CNU9"/>
<evidence type="ECO:0000313" key="2">
    <source>
        <dbReference type="Proteomes" id="UP000032458"/>
    </source>
</evidence>
<dbReference type="PATRIC" id="fig|1240678.4.peg.3321"/>
<keyword evidence="2" id="KW-1185">Reference proteome</keyword>
<evidence type="ECO:0000313" key="1">
    <source>
        <dbReference type="EMBL" id="KIZ17097.1"/>
    </source>
</evidence>